<dbReference type="RefSeq" id="WP_094024761.1">
    <property type="nucleotide sequence ID" value="NZ_NGAF01000002.1"/>
</dbReference>
<comment type="caution">
    <text evidence="1">The sequence shown here is derived from an EMBL/GenBank/DDBJ whole genome shotgun (WGS) entry which is preliminary data.</text>
</comment>
<accession>A0A231HCV4</accession>
<dbReference type="Proteomes" id="UP000215506">
    <property type="component" value="Unassembled WGS sequence"/>
</dbReference>
<sequence length="71" mass="7953">MGRHSDSRRHQAADDRVSVAALTMRETYPSEQPLMITSGTSKEITLEPAGPWSEWIHPDVWLQQHSGPVVS</sequence>
<evidence type="ECO:0000313" key="1">
    <source>
        <dbReference type="EMBL" id="OXR46626.1"/>
    </source>
</evidence>
<dbReference type="EMBL" id="NGAF01000002">
    <property type="protein sequence ID" value="OXR46626.1"/>
    <property type="molecule type" value="Genomic_DNA"/>
</dbReference>
<organism evidence="1 2">
    <name type="scientific">Nocardia cerradoensis</name>
    <dbReference type="NCBI Taxonomy" id="85688"/>
    <lineage>
        <taxon>Bacteria</taxon>
        <taxon>Bacillati</taxon>
        <taxon>Actinomycetota</taxon>
        <taxon>Actinomycetes</taxon>
        <taxon>Mycobacteriales</taxon>
        <taxon>Nocardiaceae</taxon>
        <taxon>Nocardia</taxon>
    </lineage>
</organism>
<keyword evidence="2" id="KW-1185">Reference proteome</keyword>
<name>A0A231HCV4_9NOCA</name>
<proteinExistence type="predicted"/>
<reference evidence="1 2" key="1">
    <citation type="submission" date="2017-07" db="EMBL/GenBank/DDBJ databases">
        <title>First draft Genome Sequence of Nocardia cerradoensis isolated from human infection.</title>
        <authorList>
            <person name="Carrasco G."/>
        </authorList>
    </citation>
    <scope>NUCLEOTIDE SEQUENCE [LARGE SCALE GENOMIC DNA]</scope>
    <source>
        <strain evidence="1 2">CNM20130759</strain>
    </source>
</reference>
<gene>
    <name evidence="1" type="ORF">B7C42_01600</name>
</gene>
<dbReference type="AlphaFoldDB" id="A0A231HCV4"/>
<evidence type="ECO:0000313" key="2">
    <source>
        <dbReference type="Proteomes" id="UP000215506"/>
    </source>
</evidence>
<protein>
    <submittedName>
        <fullName evidence="1">Uncharacterized protein</fullName>
    </submittedName>
</protein>